<dbReference type="InterPro" id="IPR006464">
    <property type="entry name" value="AcTrfase_RimI/Ard1"/>
</dbReference>
<dbReference type="SUPFAM" id="SSF55729">
    <property type="entry name" value="Acyl-CoA N-acyltransferases (Nat)"/>
    <property type="match status" value="1"/>
</dbReference>
<evidence type="ECO:0000259" key="4">
    <source>
        <dbReference type="PROSITE" id="PS51186"/>
    </source>
</evidence>
<dbReference type="InterPro" id="IPR000182">
    <property type="entry name" value="GNAT_dom"/>
</dbReference>
<dbReference type="CDD" id="cd04301">
    <property type="entry name" value="NAT_SF"/>
    <property type="match status" value="1"/>
</dbReference>
<dbReference type="InterPro" id="IPR016181">
    <property type="entry name" value="Acyl_CoA_acyltransferase"/>
</dbReference>
<dbReference type="InterPro" id="IPR050832">
    <property type="entry name" value="Bact_Acetyltransf"/>
</dbReference>
<dbReference type="PANTHER" id="PTHR43877">
    <property type="entry name" value="AMINOALKYLPHOSPHONATE N-ACETYLTRANSFERASE-RELATED-RELATED"/>
    <property type="match status" value="1"/>
</dbReference>
<dbReference type="NCBIfam" id="TIGR01575">
    <property type="entry name" value="rimI"/>
    <property type="match status" value="1"/>
</dbReference>
<organism evidence="5 6">
    <name type="scientific">Arthrobacter mangrovi</name>
    <dbReference type="NCBI Taxonomy" id="2966350"/>
    <lineage>
        <taxon>Bacteria</taxon>
        <taxon>Bacillati</taxon>
        <taxon>Actinomycetota</taxon>
        <taxon>Actinomycetes</taxon>
        <taxon>Micrococcales</taxon>
        <taxon>Micrococcaceae</taxon>
        <taxon>Arthrobacter</taxon>
    </lineage>
</organism>
<sequence length="199" mass="21838">MNAAGNTGTGAGRIRTMTGADVAAVEELERALFPLDAWPLQMFEDELAQPETRSYFVAVDALDRVIAYAGLMCIEPIADVQTIAVVPEREGQGIGTQLLTLLIDEAGRRKAKDVLLEVRADNPRAQRLYRWFGFEQIHIRPRYYRDGADALIMRLELDRWTGAPGADAGQAGQAPPAQQAGTALQTDPVQQTDETEDAR</sequence>
<keyword evidence="6" id="KW-1185">Reference proteome</keyword>
<feature type="compositionally biased region" description="Low complexity" evidence="3">
    <location>
        <begin position="163"/>
        <end position="186"/>
    </location>
</feature>
<name>A0ABQ5MSX3_9MICC</name>
<reference evidence="5 6" key="1">
    <citation type="journal article" date="2023" name="Int. J. Syst. Evol. Microbiol.">
        <title>Arthrobacter mangrovi sp. nov., an actinobacterium isolated from the rhizosphere of a mangrove.</title>
        <authorList>
            <person name="Hamada M."/>
            <person name="Saitou S."/>
            <person name="Enomoto N."/>
            <person name="Nanri K."/>
            <person name="Hidaka K."/>
            <person name="Miura T."/>
            <person name="Tamura T."/>
        </authorList>
    </citation>
    <scope>NUCLEOTIDE SEQUENCE [LARGE SCALE GENOMIC DNA]</scope>
    <source>
        <strain evidence="5 6">NBRC 112813</strain>
    </source>
</reference>
<evidence type="ECO:0000256" key="3">
    <source>
        <dbReference type="SAM" id="MobiDB-lite"/>
    </source>
</evidence>
<dbReference type="Gene3D" id="3.40.630.30">
    <property type="match status" value="1"/>
</dbReference>
<keyword evidence="2" id="KW-0012">Acyltransferase</keyword>
<feature type="region of interest" description="Disordered" evidence="3">
    <location>
        <begin position="163"/>
        <end position="199"/>
    </location>
</feature>
<accession>A0ABQ5MSX3</accession>
<protein>
    <recommendedName>
        <fullName evidence="4">N-acetyltransferase domain-containing protein</fullName>
    </recommendedName>
</protein>
<keyword evidence="1" id="KW-0808">Transferase</keyword>
<evidence type="ECO:0000313" key="6">
    <source>
        <dbReference type="Proteomes" id="UP001209654"/>
    </source>
</evidence>
<evidence type="ECO:0000256" key="2">
    <source>
        <dbReference type="ARBA" id="ARBA00023315"/>
    </source>
</evidence>
<gene>
    <name evidence="5" type="ORF">AHIS1636_15260</name>
</gene>
<evidence type="ECO:0000313" key="5">
    <source>
        <dbReference type="EMBL" id="GLB67087.1"/>
    </source>
</evidence>
<evidence type="ECO:0000256" key="1">
    <source>
        <dbReference type="ARBA" id="ARBA00022679"/>
    </source>
</evidence>
<feature type="domain" description="N-acetyltransferase" evidence="4">
    <location>
        <begin position="12"/>
        <end position="158"/>
    </location>
</feature>
<dbReference type="Proteomes" id="UP001209654">
    <property type="component" value="Unassembled WGS sequence"/>
</dbReference>
<proteinExistence type="predicted"/>
<dbReference type="PROSITE" id="PS51186">
    <property type="entry name" value="GNAT"/>
    <property type="match status" value="1"/>
</dbReference>
<comment type="caution">
    <text evidence="5">The sequence shown here is derived from an EMBL/GenBank/DDBJ whole genome shotgun (WGS) entry which is preliminary data.</text>
</comment>
<dbReference type="EMBL" id="BRVS01000005">
    <property type="protein sequence ID" value="GLB67087.1"/>
    <property type="molecule type" value="Genomic_DNA"/>
</dbReference>
<dbReference type="Pfam" id="PF00583">
    <property type="entry name" value="Acetyltransf_1"/>
    <property type="match status" value="1"/>
</dbReference>